<evidence type="ECO:0000313" key="2">
    <source>
        <dbReference type="Proteomes" id="UP000245119"/>
    </source>
</evidence>
<sequence>MGGGGLSPASAADGSEGRCCLWVSRDWGWRREERSQADNMAAGSVPRLLLHVFTLNCLVPATQTRLHLRLTGTCTSAGKTRTKSNSWWKIYFNKTFEDRGDDWQAIDGCFKQSCSDCDDTATQFKPTCWCPCHQTSSQRLALCSLASAVPRFLILDFIILDTWPLDIQEGGSLTTPVPTTPLNIII</sequence>
<dbReference type="AlphaFoldDB" id="A0A2T7P3E2"/>
<keyword evidence="2" id="KW-1185">Reference proteome</keyword>
<comment type="caution">
    <text evidence="1">The sequence shown here is derived from an EMBL/GenBank/DDBJ whole genome shotgun (WGS) entry which is preliminary data.</text>
</comment>
<gene>
    <name evidence="1" type="ORF">C0Q70_10488</name>
</gene>
<reference evidence="1 2" key="1">
    <citation type="submission" date="2018-04" db="EMBL/GenBank/DDBJ databases">
        <title>The genome of golden apple snail Pomacea canaliculata provides insight into stress tolerance and invasive adaptation.</title>
        <authorList>
            <person name="Liu C."/>
            <person name="Liu B."/>
            <person name="Ren Y."/>
            <person name="Zhang Y."/>
            <person name="Wang H."/>
            <person name="Li S."/>
            <person name="Jiang F."/>
            <person name="Yin L."/>
            <person name="Zhang G."/>
            <person name="Qian W."/>
            <person name="Fan W."/>
        </authorList>
    </citation>
    <scope>NUCLEOTIDE SEQUENCE [LARGE SCALE GENOMIC DNA]</scope>
    <source>
        <strain evidence="1">SZHN2017</strain>
        <tissue evidence="1">Muscle</tissue>
    </source>
</reference>
<accession>A0A2T7P3E2</accession>
<protein>
    <submittedName>
        <fullName evidence="1">Uncharacterized protein</fullName>
    </submittedName>
</protein>
<proteinExistence type="predicted"/>
<organism evidence="1 2">
    <name type="scientific">Pomacea canaliculata</name>
    <name type="common">Golden apple snail</name>
    <dbReference type="NCBI Taxonomy" id="400727"/>
    <lineage>
        <taxon>Eukaryota</taxon>
        <taxon>Metazoa</taxon>
        <taxon>Spiralia</taxon>
        <taxon>Lophotrochozoa</taxon>
        <taxon>Mollusca</taxon>
        <taxon>Gastropoda</taxon>
        <taxon>Caenogastropoda</taxon>
        <taxon>Architaenioglossa</taxon>
        <taxon>Ampullarioidea</taxon>
        <taxon>Ampullariidae</taxon>
        <taxon>Pomacea</taxon>
    </lineage>
</organism>
<dbReference type="Proteomes" id="UP000245119">
    <property type="component" value="Linkage Group LG6"/>
</dbReference>
<dbReference type="EMBL" id="PZQS01000006">
    <property type="protein sequence ID" value="PVD27913.1"/>
    <property type="molecule type" value="Genomic_DNA"/>
</dbReference>
<evidence type="ECO:0000313" key="1">
    <source>
        <dbReference type="EMBL" id="PVD27913.1"/>
    </source>
</evidence>
<name>A0A2T7P3E2_POMCA</name>